<evidence type="ECO:0000256" key="4">
    <source>
        <dbReference type="ARBA" id="ARBA00023136"/>
    </source>
</evidence>
<keyword evidence="2 5" id="KW-0812">Transmembrane</keyword>
<comment type="caution">
    <text evidence="7">The sequence shown here is derived from an EMBL/GenBank/DDBJ whole genome shotgun (WGS) entry which is preliminary data.</text>
</comment>
<protein>
    <submittedName>
        <fullName evidence="7">O-antigen ligase</fullName>
    </submittedName>
</protein>
<feature type="transmembrane region" description="Helical" evidence="5">
    <location>
        <begin position="228"/>
        <end position="261"/>
    </location>
</feature>
<proteinExistence type="predicted"/>
<dbReference type="InterPro" id="IPR051533">
    <property type="entry name" value="WaaL-like"/>
</dbReference>
<evidence type="ECO:0000256" key="2">
    <source>
        <dbReference type="ARBA" id="ARBA00022692"/>
    </source>
</evidence>
<feature type="transmembrane region" description="Helical" evidence="5">
    <location>
        <begin position="386"/>
        <end position="404"/>
    </location>
</feature>
<organism evidence="7 8">
    <name type="scientific">Paenarthrobacter nicotinovorans</name>
    <name type="common">Arthrobacter nicotinovorans</name>
    <dbReference type="NCBI Taxonomy" id="29320"/>
    <lineage>
        <taxon>Bacteria</taxon>
        <taxon>Bacillati</taxon>
        <taxon>Actinomycetota</taxon>
        <taxon>Actinomycetes</taxon>
        <taxon>Micrococcales</taxon>
        <taxon>Micrococcaceae</taxon>
        <taxon>Paenarthrobacter</taxon>
    </lineage>
</organism>
<evidence type="ECO:0000256" key="5">
    <source>
        <dbReference type="SAM" id="Phobius"/>
    </source>
</evidence>
<keyword evidence="7" id="KW-0436">Ligase</keyword>
<dbReference type="Proteomes" id="UP001244563">
    <property type="component" value="Unassembled WGS sequence"/>
</dbReference>
<feature type="transmembrane region" description="Helical" evidence="5">
    <location>
        <begin position="85"/>
        <end position="104"/>
    </location>
</feature>
<evidence type="ECO:0000313" key="8">
    <source>
        <dbReference type="Proteomes" id="UP001244563"/>
    </source>
</evidence>
<feature type="transmembrane region" description="Helical" evidence="5">
    <location>
        <begin position="273"/>
        <end position="300"/>
    </location>
</feature>
<evidence type="ECO:0000256" key="1">
    <source>
        <dbReference type="ARBA" id="ARBA00004141"/>
    </source>
</evidence>
<evidence type="ECO:0000256" key="3">
    <source>
        <dbReference type="ARBA" id="ARBA00022989"/>
    </source>
</evidence>
<comment type="subcellular location">
    <subcellularLocation>
        <location evidence="1">Membrane</location>
        <topology evidence="1">Multi-pass membrane protein</topology>
    </subcellularLocation>
</comment>
<name>A0ABT9TKN7_PAENI</name>
<feature type="transmembrane region" description="Helical" evidence="5">
    <location>
        <begin position="146"/>
        <end position="168"/>
    </location>
</feature>
<keyword evidence="3 5" id="KW-1133">Transmembrane helix</keyword>
<dbReference type="PANTHER" id="PTHR37422:SF23">
    <property type="entry name" value="TEICHURONIC ACID BIOSYNTHESIS PROTEIN TUAE"/>
    <property type="match status" value="1"/>
</dbReference>
<gene>
    <name evidence="7" type="ORF">J2T10_001269</name>
</gene>
<feature type="domain" description="O-antigen ligase-related" evidence="6">
    <location>
        <begin position="235"/>
        <end position="361"/>
    </location>
</feature>
<evidence type="ECO:0000313" key="7">
    <source>
        <dbReference type="EMBL" id="MDQ0101636.1"/>
    </source>
</evidence>
<dbReference type="EMBL" id="JAUSSW010000002">
    <property type="protein sequence ID" value="MDQ0101636.1"/>
    <property type="molecule type" value="Genomic_DNA"/>
</dbReference>
<feature type="transmembrane region" description="Helical" evidence="5">
    <location>
        <begin position="352"/>
        <end position="374"/>
    </location>
</feature>
<dbReference type="PANTHER" id="PTHR37422">
    <property type="entry name" value="TEICHURONIC ACID BIOSYNTHESIS PROTEIN TUAE"/>
    <property type="match status" value="1"/>
</dbReference>
<reference evidence="7 8" key="1">
    <citation type="submission" date="2023-07" db="EMBL/GenBank/DDBJ databases">
        <title>Sorghum-associated microbial communities from plants grown in Nebraska, USA.</title>
        <authorList>
            <person name="Schachtman D."/>
        </authorList>
    </citation>
    <scope>NUCLEOTIDE SEQUENCE [LARGE SCALE GENOMIC DNA]</scope>
    <source>
        <strain evidence="7 8">CC523</strain>
    </source>
</reference>
<feature type="transmembrane region" description="Helical" evidence="5">
    <location>
        <begin position="21"/>
        <end position="42"/>
    </location>
</feature>
<feature type="transmembrane region" description="Helical" evidence="5">
    <location>
        <begin position="116"/>
        <end position="134"/>
    </location>
</feature>
<dbReference type="GO" id="GO:0016874">
    <property type="term" value="F:ligase activity"/>
    <property type="evidence" value="ECO:0007669"/>
    <property type="project" value="UniProtKB-KW"/>
</dbReference>
<feature type="transmembrane region" description="Helical" evidence="5">
    <location>
        <begin position="48"/>
        <end position="65"/>
    </location>
</feature>
<dbReference type="Pfam" id="PF04932">
    <property type="entry name" value="Wzy_C"/>
    <property type="match status" value="1"/>
</dbReference>
<keyword evidence="8" id="KW-1185">Reference proteome</keyword>
<keyword evidence="4 5" id="KW-0472">Membrane</keyword>
<dbReference type="InterPro" id="IPR007016">
    <property type="entry name" value="O-antigen_ligase-rel_domated"/>
</dbReference>
<evidence type="ECO:0000259" key="6">
    <source>
        <dbReference type="Pfam" id="PF04932"/>
    </source>
</evidence>
<accession>A0ABT9TKN7</accession>
<sequence>MYRANGLLHRDGIQGVARKSDAPLFLTIYLVLTCALPSNMVIASLGSIGRPSTLFALLALAWWILHQLRRTTPSIRRWHPLRVALAAFLLVAASSYAYAMVRGLPESEASPADAGLLRLAGWAGILLIATDGLTTRESVRTLLRRIALAGGLTALLGLLQFATGSSLIEWIRIPGLSVSSELANIDSRGGFVRAAGMSLHPLEYGVVLSTSLPIAITLALNDTTKRRLLWWLPVGLISVAAMLSVSRAALICMALAFLILLPVWPKQLRRKAVMVSALLVAVIYVVTPGMIGTLFGLFTIGTDDPSISSRTNGYSTAFGMASQNVLLGRGFGTFLPAYVIVDNQYLGLLVELGIAGLIAFLLLVFAGILCAWQARKSARDNELRQMSQSVLASVAAAALAFGFFDAFAFPMAASLLFLMLGISGALWRISRRETTEAQIQEKAASSGDS</sequence>
<dbReference type="RefSeq" id="WP_026267145.1">
    <property type="nucleotide sequence ID" value="NZ_BDDW01000003.1"/>
</dbReference>